<organism evidence="3 4">
    <name type="scientific">Streptomyces ziwulingensis</name>
    <dbReference type="NCBI Taxonomy" id="1045501"/>
    <lineage>
        <taxon>Bacteria</taxon>
        <taxon>Bacillati</taxon>
        <taxon>Actinomycetota</taxon>
        <taxon>Actinomycetes</taxon>
        <taxon>Kitasatosporales</taxon>
        <taxon>Streptomycetaceae</taxon>
        <taxon>Streptomyces</taxon>
    </lineage>
</organism>
<feature type="transmembrane region" description="Helical" evidence="2">
    <location>
        <begin position="237"/>
        <end position="257"/>
    </location>
</feature>
<evidence type="ECO:0000256" key="1">
    <source>
        <dbReference type="SAM" id="MobiDB-lite"/>
    </source>
</evidence>
<protein>
    <recommendedName>
        <fullName evidence="5">Glycosyltransferase RgtA/B/C/D-like domain-containing protein</fullName>
    </recommendedName>
</protein>
<keyword evidence="2" id="KW-0812">Transmembrane</keyword>
<feature type="transmembrane region" description="Helical" evidence="2">
    <location>
        <begin position="309"/>
        <end position="328"/>
    </location>
</feature>
<dbReference type="Proteomes" id="UP001501265">
    <property type="component" value="Unassembled WGS sequence"/>
</dbReference>
<feature type="transmembrane region" description="Helical" evidence="2">
    <location>
        <begin position="340"/>
        <end position="370"/>
    </location>
</feature>
<feature type="transmembrane region" description="Helical" evidence="2">
    <location>
        <begin position="390"/>
        <end position="420"/>
    </location>
</feature>
<accession>A0ABP9CWG2</accession>
<feature type="transmembrane region" description="Helical" evidence="2">
    <location>
        <begin position="576"/>
        <end position="595"/>
    </location>
</feature>
<feature type="transmembrane region" description="Helical" evidence="2">
    <location>
        <begin position="607"/>
        <end position="627"/>
    </location>
</feature>
<feature type="region of interest" description="Disordered" evidence="1">
    <location>
        <begin position="16"/>
        <end position="40"/>
    </location>
</feature>
<feature type="transmembrane region" description="Helical" evidence="2">
    <location>
        <begin position="664"/>
        <end position="685"/>
    </location>
</feature>
<sequence length="810" mass="87824">MTVEIEDTLALTTVAKRHRRGAETGPDTGPRGSRRRGRRRVGVRGGAVLIASAVCAVTVLLPGAPALPRLVAGLYLLFGAPLQLWRPLAARIVPTGSGPTLVSAGLVVLGDMLLALLVNTVLPLAGVDRPLTTANLTAVTVLGIGVLWWFCRRHAAPGGGAARTGPIRLWHLARATPGLGVVTGAGLGTVLCGIAGAVRLNNGYGGTVSVVASVLGGLLLLLLAVRRRRYHVSALETGLYLAALALLFLASLRGWFITGHDVQTEYLFYRMALGGEYWDVSTYRHAYNACLSITLLPVSIRQLTGVYDIYIFKAIIPALFALTPVMLFRSVRNAAPRSVALLAAVFFVAFPTFLTDMVFLGRQAIAFLLLGSAMVVLTDSRGPRAARRMLFVVLLVGVVLAHYSTGYVVIGTLALALVYDKTWRLLSRRGRERSRRQRRENAMLSFTQWWMVLIPAVAALVWAGPVTHTGGQLHTTVAQTVSDLVSPEDQAGSSDTGYSLFGGEQLSPQQRLEEYVRQATTESGPDRADLLLTPAELDGIDWQAVSSANMPLTPLGRVLDLAGVPVPALNAAVRGAAAYFFQLMTVLGIWVVLRARRSAFRAVRDQTTLAWAALSAVALFTVVPQLSVDYGVLRAFQQGLFFFAPFLAAGTLWVLRWAGRRKEVIGAVLTFCLLLNLVGVMPKLLGGYPAQIQLSNGGDYYDIYYTRAGEVRAALWLDAWKRARKDRAPVQMDSFSYTRLKPYMASDASGVGTPVWLDEDAYLLLGSTPTGTGRVSIFYRGDRITYEFPRELVERKKDLVYNNGGSVVLR</sequence>
<keyword evidence="4" id="KW-1185">Reference proteome</keyword>
<gene>
    <name evidence="3" type="ORF">GCM10023220_60430</name>
</gene>
<feature type="transmembrane region" description="Helical" evidence="2">
    <location>
        <begin position="172"/>
        <end position="198"/>
    </location>
</feature>
<comment type="caution">
    <text evidence="3">The sequence shown here is derived from an EMBL/GenBank/DDBJ whole genome shotgun (WGS) entry which is preliminary data.</text>
</comment>
<feature type="transmembrane region" description="Helical" evidence="2">
    <location>
        <begin position="70"/>
        <end position="89"/>
    </location>
</feature>
<feature type="transmembrane region" description="Helical" evidence="2">
    <location>
        <begin position="441"/>
        <end position="463"/>
    </location>
</feature>
<evidence type="ECO:0000313" key="3">
    <source>
        <dbReference type="EMBL" id="GAA4819555.1"/>
    </source>
</evidence>
<feature type="transmembrane region" description="Helical" evidence="2">
    <location>
        <begin position="41"/>
        <end position="64"/>
    </location>
</feature>
<reference evidence="4" key="1">
    <citation type="journal article" date="2019" name="Int. J. Syst. Evol. Microbiol.">
        <title>The Global Catalogue of Microorganisms (GCM) 10K type strain sequencing project: providing services to taxonomists for standard genome sequencing and annotation.</title>
        <authorList>
            <consortium name="The Broad Institute Genomics Platform"/>
            <consortium name="The Broad Institute Genome Sequencing Center for Infectious Disease"/>
            <person name="Wu L."/>
            <person name="Ma J."/>
        </authorList>
    </citation>
    <scope>NUCLEOTIDE SEQUENCE [LARGE SCALE GENOMIC DNA]</scope>
    <source>
        <strain evidence="4">JCM 18081</strain>
    </source>
</reference>
<evidence type="ECO:0008006" key="5">
    <source>
        <dbReference type="Google" id="ProtNLM"/>
    </source>
</evidence>
<feature type="transmembrane region" description="Helical" evidence="2">
    <location>
        <begin position="131"/>
        <end position="151"/>
    </location>
</feature>
<keyword evidence="2" id="KW-1133">Transmembrane helix</keyword>
<evidence type="ECO:0000313" key="4">
    <source>
        <dbReference type="Proteomes" id="UP001501265"/>
    </source>
</evidence>
<feature type="transmembrane region" description="Helical" evidence="2">
    <location>
        <begin position="204"/>
        <end position="225"/>
    </location>
</feature>
<proteinExistence type="predicted"/>
<name>A0ABP9CWG2_9ACTN</name>
<feature type="transmembrane region" description="Helical" evidence="2">
    <location>
        <begin position="101"/>
        <end position="125"/>
    </location>
</feature>
<dbReference type="EMBL" id="BAABIG010000079">
    <property type="protein sequence ID" value="GAA4819555.1"/>
    <property type="molecule type" value="Genomic_DNA"/>
</dbReference>
<feature type="transmembrane region" description="Helical" evidence="2">
    <location>
        <begin position="639"/>
        <end position="657"/>
    </location>
</feature>
<dbReference type="RefSeq" id="WP_345623737.1">
    <property type="nucleotide sequence ID" value="NZ_BAABIG010000079.1"/>
</dbReference>
<keyword evidence="2" id="KW-0472">Membrane</keyword>
<evidence type="ECO:0000256" key="2">
    <source>
        <dbReference type="SAM" id="Phobius"/>
    </source>
</evidence>